<proteinExistence type="predicted"/>
<sequence>MTEWKKVFLYAIAPALIAGVFAVSPKLYDELTEPKAVLEYSVNRGPIIRSDEAYKSIYAIDVINNGKRPLSNVHASIKSKGNIEAINTYESTGLSPKISSPGITVETLHPGESFTISLMLVTRDEDNSIDFILRSKESLGSEIKPVDAKKDKKLDIASALAAGSSVFAMALYFMLRLRGSGSIGAILTSEKSNILFYIAAKFGFDKILDHYGVEDGSVTYLRFGDILYSIGENGSPEVKRKAIIALKSMLLNSTMAGISKQCIIRNIKALEGDEFSDEELTLLNEKSCDASELIKIRGLIDEYSASPSAFLSQTD</sequence>
<dbReference type="Proteomes" id="UP000006296">
    <property type="component" value="Chromosome"/>
</dbReference>
<dbReference type="EMBL" id="CP003844">
    <property type="protein sequence ID" value="AFT74514.1"/>
    <property type="molecule type" value="Genomic_DNA"/>
</dbReference>
<dbReference type="KEGG" id="amg:AMEC673_09100"/>
<organism evidence="1 2">
    <name type="scientific">Alteromonas macleodii (strain English Channel 673)</name>
    <dbReference type="NCBI Taxonomy" id="1004788"/>
    <lineage>
        <taxon>Bacteria</taxon>
        <taxon>Pseudomonadati</taxon>
        <taxon>Pseudomonadota</taxon>
        <taxon>Gammaproteobacteria</taxon>
        <taxon>Alteromonadales</taxon>
        <taxon>Alteromonadaceae</taxon>
        <taxon>Alteromonas/Salinimonas group</taxon>
        <taxon>Alteromonas</taxon>
    </lineage>
</organism>
<evidence type="ECO:0000313" key="2">
    <source>
        <dbReference type="Proteomes" id="UP000006296"/>
    </source>
</evidence>
<gene>
    <name evidence="1" type="ordered locus">AMEC673_09100</name>
</gene>
<reference evidence="2" key="1">
    <citation type="journal article" date="2012" name="Sci. Rep.">
        <title>Genomes of surface isolates of Alteromonas macleodii: the life of a widespread marine opportunistic copiotroph.</title>
        <authorList>
            <person name="Lopez-Perez M."/>
            <person name="Gonzaga A."/>
            <person name="Martin-Cuadrado A.B."/>
            <person name="Onyshchenko O."/>
            <person name="Ghavidel A."/>
            <person name="Ghai R."/>
            <person name="Rodriguez-Valera F."/>
        </authorList>
    </citation>
    <scope>NUCLEOTIDE SEQUENCE [LARGE SCALE GENOMIC DNA]</scope>
    <source>
        <strain evidence="2">English Channel 673</strain>
    </source>
</reference>
<protein>
    <submittedName>
        <fullName evidence="1">Uncharacterized protein</fullName>
    </submittedName>
</protein>
<dbReference type="AlphaFoldDB" id="A0AB32ZYC4"/>
<dbReference type="RefSeq" id="WP_014976482.1">
    <property type="nucleotide sequence ID" value="NC_018678.1"/>
</dbReference>
<evidence type="ECO:0000313" key="1">
    <source>
        <dbReference type="EMBL" id="AFT74514.1"/>
    </source>
</evidence>
<accession>A0AB32ZYC4</accession>
<name>A0AB32ZYC4_ALTME</name>